<evidence type="ECO:0000313" key="2">
    <source>
        <dbReference type="EMBL" id="KAH9416827.1"/>
    </source>
</evidence>
<proteinExistence type="predicted"/>
<gene>
    <name evidence="2" type="ORF">DERP_011942</name>
</gene>
<comment type="caution">
    <text evidence="2">The sequence shown here is derived from an EMBL/GenBank/DDBJ whole genome shotgun (WGS) entry which is preliminary data.</text>
</comment>
<reference evidence="2 3" key="1">
    <citation type="journal article" date="2018" name="J. Allergy Clin. Immunol.">
        <title>High-quality assembly of Dermatophagoides pteronyssinus genome and transcriptome reveals a wide range of novel allergens.</title>
        <authorList>
            <person name="Liu X.Y."/>
            <person name="Yang K.Y."/>
            <person name="Wang M.Q."/>
            <person name="Kwok J.S."/>
            <person name="Zeng X."/>
            <person name="Yang Z."/>
            <person name="Xiao X.J."/>
            <person name="Lau C.P."/>
            <person name="Li Y."/>
            <person name="Huang Z.M."/>
            <person name="Ba J.G."/>
            <person name="Yim A.K."/>
            <person name="Ouyang C.Y."/>
            <person name="Ngai S.M."/>
            <person name="Chan T.F."/>
            <person name="Leung E.L."/>
            <person name="Liu L."/>
            <person name="Liu Z.G."/>
            <person name="Tsui S.K."/>
        </authorList>
    </citation>
    <scope>NUCLEOTIDE SEQUENCE [LARGE SCALE GENOMIC DNA]</scope>
    <source>
        <strain evidence="2">Derp</strain>
    </source>
</reference>
<keyword evidence="1" id="KW-1133">Transmembrane helix</keyword>
<dbReference type="Proteomes" id="UP000887458">
    <property type="component" value="Unassembled WGS sequence"/>
</dbReference>
<keyword evidence="1" id="KW-0812">Transmembrane</keyword>
<dbReference type="EMBL" id="NJHN03000086">
    <property type="protein sequence ID" value="KAH9416827.1"/>
    <property type="molecule type" value="Genomic_DNA"/>
</dbReference>
<evidence type="ECO:0000313" key="3">
    <source>
        <dbReference type="Proteomes" id="UP000887458"/>
    </source>
</evidence>
<evidence type="ECO:0000256" key="1">
    <source>
        <dbReference type="SAM" id="Phobius"/>
    </source>
</evidence>
<protein>
    <submittedName>
        <fullName evidence="2">Uncharacterized protein</fullName>
    </submittedName>
</protein>
<keyword evidence="1" id="KW-0472">Membrane</keyword>
<accession>A0ABQ8J2N1</accession>
<organism evidence="2 3">
    <name type="scientific">Dermatophagoides pteronyssinus</name>
    <name type="common">European house dust mite</name>
    <dbReference type="NCBI Taxonomy" id="6956"/>
    <lineage>
        <taxon>Eukaryota</taxon>
        <taxon>Metazoa</taxon>
        <taxon>Ecdysozoa</taxon>
        <taxon>Arthropoda</taxon>
        <taxon>Chelicerata</taxon>
        <taxon>Arachnida</taxon>
        <taxon>Acari</taxon>
        <taxon>Acariformes</taxon>
        <taxon>Sarcoptiformes</taxon>
        <taxon>Astigmata</taxon>
        <taxon>Psoroptidia</taxon>
        <taxon>Analgoidea</taxon>
        <taxon>Pyroglyphidae</taxon>
        <taxon>Dermatophagoidinae</taxon>
        <taxon>Dermatophagoides</taxon>
    </lineage>
</organism>
<name>A0ABQ8J2N1_DERPT</name>
<feature type="transmembrane region" description="Helical" evidence="1">
    <location>
        <begin position="18"/>
        <end position="41"/>
    </location>
</feature>
<sequence>MTILQLHYSICSPSTVSLILQLIFLTIPFDSAIILFCIFIASITHNSCPSFTCGLIRKKKYENENE</sequence>
<keyword evidence="3" id="KW-1185">Reference proteome</keyword>
<reference evidence="2 3" key="2">
    <citation type="journal article" date="2022" name="Mol. Biol. Evol.">
        <title>Comparative Genomics Reveals Insights into the Divergent Evolution of Astigmatic Mites and Household Pest Adaptations.</title>
        <authorList>
            <person name="Xiong Q."/>
            <person name="Wan A.T."/>
            <person name="Liu X."/>
            <person name="Fung C.S."/>
            <person name="Xiao X."/>
            <person name="Malainual N."/>
            <person name="Hou J."/>
            <person name="Wang L."/>
            <person name="Wang M."/>
            <person name="Yang K.Y."/>
            <person name="Cui Y."/>
            <person name="Leung E.L."/>
            <person name="Nong W."/>
            <person name="Shin S.K."/>
            <person name="Au S.W."/>
            <person name="Jeong K.Y."/>
            <person name="Chew F.T."/>
            <person name="Hui J.H."/>
            <person name="Leung T.F."/>
            <person name="Tungtrongchitr A."/>
            <person name="Zhong N."/>
            <person name="Liu Z."/>
            <person name="Tsui S.K."/>
        </authorList>
    </citation>
    <scope>NUCLEOTIDE SEQUENCE [LARGE SCALE GENOMIC DNA]</scope>
    <source>
        <strain evidence="2">Derp</strain>
    </source>
</reference>